<dbReference type="EMBL" id="JASNVW010000001">
    <property type="protein sequence ID" value="MDK6027999.1"/>
    <property type="molecule type" value="Genomic_DNA"/>
</dbReference>
<evidence type="ECO:0000313" key="2">
    <source>
        <dbReference type="EMBL" id="MDK6027999.1"/>
    </source>
</evidence>
<dbReference type="Pfam" id="PF00483">
    <property type="entry name" value="NTP_transferase"/>
    <property type="match status" value="1"/>
</dbReference>
<dbReference type="RefSeq" id="WP_285272977.1">
    <property type="nucleotide sequence ID" value="NZ_JASNVW010000001.1"/>
</dbReference>
<evidence type="ECO:0000313" key="3">
    <source>
        <dbReference type="Proteomes" id="UP001529235"/>
    </source>
</evidence>
<dbReference type="AlphaFoldDB" id="A0ABD4Z4E7"/>
<name>A0ABD4Z4E7_9CREN</name>
<dbReference type="SUPFAM" id="SSF53448">
    <property type="entry name" value="Nucleotide-diphospho-sugar transferases"/>
    <property type="match status" value="1"/>
</dbReference>
<keyword evidence="3" id="KW-1185">Reference proteome</keyword>
<gene>
    <name evidence="2" type="ORF">QPL79_01285</name>
</gene>
<dbReference type="InterPro" id="IPR005835">
    <property type="entry name" value="NTP_transferase_dom"/>
</dbReference>
<dbReference type="PANTHER" id="PTHR22572">
    <property type="entry name" value="SUGAR-1-PHOSPHATE GUANYL TRANSFERASE"/>
    <property type="match status" value="1"/>
</dbReference>
<protein>
    <submittedName>
        <fullName evidence="2">Nucleotidyltransferase family protein</fullName>
    </submittedName>
</protein>
<dbReference type="Gene3D" id="3.90.550.10">
    <property type="entry name" value="Spore Coat Polysaccharide Biosynthesis Protein SpsA, Chain A"/>
    <property type="match status" value="1"/>
</dbReference>
<feature type="domain" description="Nucleotidyl transferase" evidence="1">
    <location>
        <begin position="13"/>
        <end position="241"/>
    </location>
</feature>
<dbReference type="Proteomes" id="UP001529235">
    <property type="component" value="Unassembled WGS sequence"/>
</dbReference>
<dbReference type="CDD" id="cd04181">
    <property type="entry name" value="NTP_transferase"/>
    <property type="match status" value="1"/>
</dbReference>
<dbReference type="InterPro" id="IPR050486">
    <property type="entry name" value="Mannose-1P_guanyltransferase"/>
</dbReference>
<comment type="caution">
    <text evidence="2">The sequence shown here is derived from an EMBL/GenBank/DDBJ whole genome shotgun (WGS) entry which is preliminary data.</text>
</comment>
<proteinExistence type="predicted"/>
<evidence type="ECO:0000259" key="1">
    <source>
        <dbReference type="Pfam" id="PF00483"/>
    </source>
</evidence>
<dbReference type="InterPro" id="IPR029044">
    <property type="entry name" value="Nucleotide-diphossugar_trans"/>
</dbReference>
<reference evidence="2 3" key="1">
    <citation type="submission" date="2023-05" db="EMBL/GenBank/DDBJ databases">
        <title>A new hyperthermophilic archaea 'Ignisphaera cupida' sp. nov. and description of the family 'Ignisphaeraceae' fam. nov.</title>
        <authorList>
            <person name="Podosokorskaya O.A."/>
            <person name="Elcheninov A.G."/>
            <person name="Klukina A."/>
            <person name="Merkel A.Y."/>
        </authorList>
    </citation>
    <scope>NUCLEOTIDE SEQUENCE [LARGE SCALE GENOMIC DNA]</scope>
    <source>
        <strain evidence="2 3">4213-co</strain>
    </source>
</reference>
<organism evidence="2 3">
    <name type="scientific">Ignisphaera cupida</name>
    <dbReference type="NCBI Taxonomy" id="3050454"/>
    <lineage>
        <taxon>Archaea</taxon>
        <taxon>Thermoproteota</taxon>
        <taxon>Thermoprotei</taxon>
        <taxon>Desulfurococcales</taxon>
        <taxon>Desulfurococcaceae</taxon>
        <taxon>Ignisphaera</taxon>
    </lineage>
</organism>
<sequence>MYSNKLENVVASILAGGEGTRFKPYTEIIPKPMIPIGCEEKPLLEHIVCWLKKFGVTKFVFLVGYRWRQIRNYFGDGSRYGVSISYSLDDEEYHNTGGALLKAFKSNLFENNTIIVWYGDIIAPINVSNLIMFHRNGKADATVVLADKYQVPVGVAKIDNLNNVVELVEKPWLNFYVSIGVLVMEPYILKNVENYLGKSFDIMSDLVPWLIRKGFSVKAYIYNDFWYDVGSLERYVKLDYNVIKKFLCE</sequence>
<accession>A0ABD4Z4E7</accession>